<dbReference type="GO" id="GO:0015937">
    <property type="term" value="P:coenzyme A biosynthetic process"/>
    <property type="evidence" value="ECO:0007669"/>
    <property type="project" value="UniProtKB-UniRule"/>
</dbReference>
<dbReference type="RefSeq" id="WP_066201198.1">
    <property type="nucleotide sequence ID" value="NZ_CBCSAS010000041.1"/>
</dbReference>
<evidence type="ECO:0000256" key="2">
    <source>
        <dbReference type="ARBA" id="ARBA00001958"/>
    </source>
</evidence>
<comment type="pathway">
    <text evidence="4 16">Cofactor biosynthesis; coenzyme A biosynthesis; CoA from (R)-pantothenate: step 1/5.</text>
</comment>
<feature type="binding site" evidence="16">
    <location>
        <begin position="6"/>
        <end position="13"/>
    </location>
    <ligand>
        <name>ATP</name>
        <dbReference type="ChEBI" id="CHEBI:30616"/>
    </ligand>
</feature>
<accession>A0A179IP22</accession>
<comment type="subcellular location">
    <subcellularLocation>
        <location evidence="3 16">Cytoplasm</location>
    </subcellularLocation>
</comment>
<evidence type="ECO:0000256" key="3">
    <source>
        <dbReference type="ARBA" id="ARBA00004496"/>
    </source>
</evidence>
<feature type="binding site" evidence="16">
    <location>
        <position position="132"/>
    </location>
    <ligand>
        <name>ATP</name>
        <dbReference type="ChEBI" id="CHEBI:30616"/>
    </ligand>
</feature>
<dbReference type="NCBIfam" id="NF009848">
    <property type="entry name" value="PRK13318.1-6"/>
    <property type="match status" value="1"/>
</dbReference>
<evidence type="ECO:0000256" key="14">
    <source>
        <dbReference type="ARBA" id="ARBA00038036"/>
    </source>
</evidence>
<comment type="cofactor">
    <cofactor evidence="2">
        <name>K(+)</name>
        <dbReference type="ChEBI" id="CHEBI:29103"/>
    </cofactor>
</comment>
<evidence type="ECO:0000256" key="11">
    <source>
        <dbReference type="ARBA" id="ARBA00022840"/>
    </source>
</evidence>
<keyword evidence="19" id="KW-1185">Reference proteome</keyword>
<protein>
    <recommendedName>
        <fullName evidence="15 16">Type III pantothenate kinase</fullName>
        <ecNumber evidence="6 16">2.7.1.33</ecNumber>
    </recommendedName>
    <alternativeName>
        <fullName evidence="16">PanK-III</fullName>
    </alternativeName>
    <alternativeName>
        <fullName evidence="16">Pantothenic acid kinase</fullName>
    </alternativeName>
</protein>
<feature type="binding site" evidence="16">
    <location>
        <position position="129"/>
    </location>
    <ligand>
        <name>K(+)</name>
        <dbReference type="ChEBI" id="CHEBI:29103"/>
    </ligand>
</feature>
<dbReference type="Proteomes" id="UP000243024">
    <property type="component" value="Unassembled WGS sequence"/>
</dbReference>
<name>A0A179IP22_HYDSH</name>
<reference evidence="17 19" key="1">
    <citation type="submission" date="2015-09" db="EMBL/GenBank/DDBJ databases">
        <title>Draft genome sequence of Hydrogenibacillus schlegelii DSM 2000.</title>
        <authorList>
            <person name="Hemp J."/>
        </authorList>
    </citation>
    <scope>NUCLEOTIDE SEQUENCE [LARGE SCALE GENOMIC DNA]</scope>
    <source>
        <strain evidence="17 19">MA 48</strain>
    </source>
</reference>
<sequence>MLLALDIGNTNVVAGVFDGEALRHQWRLQTDRRRTADEWGLLFRQLFAEAGLRSEDVTGVIVSSVVPPVMPEIERFIVRAFGVAPLIVGPGIRTGLKIQIDNPRELGADRVTNAVAAVHHYGPPLIVVDFGTATTFCLIDETGTYRGGVIAPGVMVAMEALVQNAAKLPKVELVPPPDVVGKNTVEALQSGLFYGYLSLVEGMIERLKRRFSVPPTVVATGGLAEPFARSTKRIDVYDPQLTLKGLKRIYDLNAASSPPGGSP</sequence>
<evidence type="ECO:0000256" key="7">
    <source>
        <dbReference type="ARBA" id="ARBA00022490"/>
    </source>
</evidence>
<dbReference type="InterPro" id="IPR043129">
    <property type="entry name" value="ATPase_NBD"/>
</dbReference>
<dbReference type="EMBL" id="JXBB01000023">
    <property type="protein sequence ID" value="OAR04095.1"/>
    <property type="molecule type" value="Genomic_DNA"/>
</dbReference>
<keyword evidence="12 16" id="KW-0630">Potassium</keyword>
<keyword evidence="13 16" id="KW-0173">Coenzyme A biosynthesis</keyword>
<feature type="binding site" evidence="16">
    <location>
        <position position="184"/>
    </location>
    <ligand>
        <name>substrate</name>
    </ligand>
</feature>
<dbReference type="OrthoDB" id="9804707at2"/>
<dbReference type="InterPro" id="IPR004619">
    <property type="entry name" value="Type_III_PanK"/>
</dbReference>
<dbReference type="GO" id="GO:0004594">
    <property type="term" value="F:pantothenate kinase activity"/>
    <property type="evidence" value="ECO:0007669"/>
    <property type="project" value="UniProtKB-UniRule"/>
</dbReference>
<dbReference type="EC" id="2.7.1.33" evidence="6 16"/>
<evidence type="ECO:0000256" key="13">
    <source>
        <dbReference type="ARBA" id="ARBA00022993"/>
    </source>
</evidence>
<dbReference type="SUPFAM" id="SSF53067">
    <property type="entry name" value="Actin-like ATPase domain"/>
    <property type="match status" value="2"/>
</dbReference>
<dbReference type="STRING" id="1484.SA87_06390"/>
<evidence type="ECO:0000313" key="17">
    <source>
        <dbReference type="EMBL" id="OAR04095.1"/>
    </source>
</evidence>
<dbReference type="CDD" id="cd24015">
    <property type="entry name" value="ASKHA_NBD_PanK-III"/>
    <property type="match status" value="1"/>
</dbReference>
<feature type="binding site" evidence="16">
    <location>
        <begin position="107"/>
        <end position="110"/>
    </location>
    <ligand>
        <name>substrate</name>
    </ligand>
</feature>
<evidence type="ECO:0000256" key="1">
    <source>
        <dbReference type="ARBA" id="ARBA00001206"/>
    </source>
</evidence>
<keyword evidence="7 16" id="KW-0963">Cytoplasm</keyword>
<keyword evidence="10 16" id="KW-0418">Kinase</keyword>
<comment type="cofactor">
    <cofactor evidence="16">
        <name>NH4(+)</name>
        <dbReference type="ChEBI" id="CHEBI:28938"/>
    </cofactor>
    <cofactor evidence="16">
        <name>K(+)</name>
        <dbReference type="ChEBI" id="CHEBI:29103"/>
    </cofactor>
    <text evidence="16">A monovalent cation. Ammonium or potassium.</text>
</comment>
<comment type="similarity">
    <text evidence="14 16">Belongs to the type III pantothenate kinase family.</text>
</comment>
<evidence type="ECO:0000256" key="8">
    <source>
        <dbReference type="ARBA" id="ARBA00022679"/>
    </source>
</evidence>
<evidence type="ECO:0000313" key="20">
    <source>
        <dbReference type="Proteomes" id="UP000244180"/>
    </source>
</evidence>
<dbReference type="PANTHER" id="PTHR34265">
    <property type="entry name" value="TYPE III PANTOTHENATE KINASE"/>
    <property type="match status" value="1"/>
</dbReference>
<evidence type="ECO:0000256" key="6">
    <source>
        <dbReference type="ARBA" id="ARBA00012102"/>
    </source>
</evidence>
<keyword evidence="11 16" id="KW-0067">ATP-binding</keyword>
<evidence type="ECO:0000256" key="16">
    <source>
        <dbReference type="HAMAP-Rule" id="MF_01274"/>
    </source>
</evidence>
<dbReference type="Proteomes" id="UP000244180">
    <property type="component" value="Unassembled WGS sequence"/>
</dbReference>
<dbReference type="Pfam" id="PF03309">
    <property type="entry name" value="Pan_kinase"/>
    <property type="match status" value="1"/>
</dbReference>
<evidence type="ECO:0000313" key="19">
    <source>
        <dbReference type="Proteomes" id="UP000243024"/>
    </source>
</evidence>
<comment type="caution">
    <text evidence="17">The sequence shown here is derived from an EMBL/GenBank/DDBJ whole genome shotgun (WGS) entry which is preliminary data.</text>
</comment>
<feature type="active site" description="Proton acceptor" evidence="16">
    <location>
        <position position="109"/>
    </location>
</feature>
<gene>
    <name evidence="16" type="primary">coaX</name>
    <name evidence="18" type="ORF">HSCHL_2109</name>
    <name evidence="17" type="ORF">SA87_06390</name>
</gene>
<evidence type="ECO:0000256" key="15">
    <source>
        <dbReference type="ARBA" id="ARBA00040883"/>
    </source>
</evidence>
<dbReference type="Gene3D" id="3.30.420.40">
    <property type="match status" value="2"/>
</dbReference>
<evidence type="ECO:0000256" key="4">
    <source>
        <dbReference type="ARBA" id="ARBA00005225"/>
    </source>
</evidence>
<evidence type="ECO:0000256" key="5">
    <source>
        <dbReference type="ARBA" id="ARBA00011738"/>
    </source>
</evidence>
<dbReference type="GO" id="GO:0005737">
    <property type="term" value="C:cytoplasm"/>
    <property type="evidence" value="ECO:0007669"/>
    <property type="project" value="UniProtKB-SubCell"/>
</dbReference>
<dbReference type="PANTHER" id="PTHR34265:SF1">
    <property type="entry name" value="TYPE III PANTOTHENATE KINASE"/>
    <property type="match status" value="1"/>
</dbReference>
<proteinExistence type="inferred from homology"/>
<comment type="function">
    <text evidence="16">Catalyzes the phosphorylation of pantothenate (Pan), the first step in CoA biosynthesis.</text>
</comment>
<dbReference type="AlphaFoldDB" id="A0A179IP22"/>
<comment type="caution">
    <text evidence="16">Lacks conserved residue(s) required for the propagation of feature annotation.</text>
</comment>
<dbReference type="GO" id="GO:0005524">
    <property type="term" value="F:ATP binding"/>
    <property type="evidence" value="ECO:0007669"/>
    <property type="project" value="UniProtKB-UniRule"/>
</dbReference>
<dbReference type="HAMAP" id="MF_01274">
    <property type="entry name" value="Pantothen_kinase_3"/>
    <property type="match status" value="1"/>
</dbReference>
<comment type="catalytic activity">
    <reaction evidence="1 16">
        <text>(R)-pantothenate + ATP = (R)-4'-phosphopantothenate + ADP + H(+)</text>
        <dbReference type="Rhea" id="RHEA:16373"/>
        <dbReference type="ChEBI" id="CHEBI:10986"/>
        <dbReference type="ChEBI" id="CHEBI:15378"/>
        <dbReference type="ChEBI" id="CHEBI:29032"/>
        <dbReference type="ChEBI" id="CHEBI:30616"/>
        <dbReference type="ChEBI" id="CHEBI:456216"/>
        <dbReference type="EC" id="2.7.1.33"/>
    </reaction>
</comment>
<keyword evidence="9 16" id="KW-0547">Nucleotide-binding</keyword>
<evidence type="ECO:0000256" key="9">
    <source>
        <dbReference type="ARBA" id="ARBA00022741"/>
    </source>
</evidence>
<evidence type="ECO:0000256" key="10">
    <source>
        <dbReference type="ARBA" id="ARBA00022777"/>
    </source>
</evidence>
<dbReference type="EMBL" id="PEBV01000017">
    <property type="protein sequence ID" value="PTQ53032.1"/>
    <property type="molecule type" value="Genomic_DNA"/>
</dbReference>
<keyword evidence="16" id="KW-0479">Metal-binding</keyword>
<dbReference type="UniPathway" id="UPA00241">
    <property type="reaction ID" value="UER00352"/>
</dbReference>
<keyword evidence="8 16" id="KW-0808">Transferase</keyword>
<dbReference type="NCBIfam" id="NF009855">
    <property type="entry name" value="PRK13321.1"/>
    <property type="match status" value="1"/>
</dbReference>
<reference evidence="18 20" key="2">
    <citation type="submission" date="2017-08" db="EMBL/GenBank/DDBJ databases">
        <title>Burning lignite coal seam in the remote Altai Mountains harbors a hydrogen-driven thermophilic microbial community.</title>
        <authorList>
            <person name="Kadnikov V.V."/>
            <person name="Mardanov A.V."/>
            <person name="Ivasenko D."/>
            <person name="Beletsky A.V."/>
            <person name="Karnachuk O.V."/>
            <person name="Ravin N.V."/>
        </authorList>
    </citation>
    <scope>NUCLEOTIDE SEQUENCE [LARGE SCALE GENOMIC DNA]</scope>
    <source>
        <strain evidence="18">AL33</strain>
    </source>
</reference>
<evidence type="ECO:0000313" key="18">
    <source>
        <dbReference type="EMBL" id="PTQ53032.1"/>
    </source>
</evidence>
<comment type="subunit">
    <text evidence="5 16">Homodimer.</text>
</comment>
<dbReference type="NCBIfam" id="TIGR00671">
    <property type="entry name" value="baf"/>
    <property type="match status" value="1"/>
</dbReference>
<evidence type="ECO:0000256" key="12">
    <source>
        <dbReference type="ARBA" id="ARBA00022958"/>
    </source>
</evidence>
<organism evidence="17 19">
    <name type="scientific">Hydrogenibacillus schlegelii</name>
    <name type="common">Bacillus schlegelii</name>
    <dbReference type="NCBI Taxonomy" id="1484"/>
    <lineage>
        <taxon>Bacteria</taxon>
        <taxon>Bacillati</taxon>
        <taxon>Bacillota</taxon>
        <taxon>Bacilli</taxon>
        <taxon>Bacillales</taxon>
        <taxon>Bacillales Family X. Incertae Sedis</taxon>
        <taxon>Hydrogenibacillus</taxon>
    </lineage>
</organism>
<dbReference type="GO" id="GO:0046872">
    <property type="term" value="F:metal ion binding"/>
    <property type="evidence" value="ECO:0007669"/>
    <property type="project" value="UniProtKB-KW"/>
</dbReference>